<dbReference type="Proteomes" id="UP000287601">
    <property type="component" value="Chromosome"/>
</dbReference>
<accession>A0A410PX10</accession>
<proteinExistence type="predicted"/>
<dbReference type="Pfam" id="PF07751">
    <property type="entry name" value="Abi_2"/>
    <property type="match status" value="1"/>
</dbReference>
<dbReference type="EMBL" id="CP035281">
    <property type="protein sequence ID" value="QAT43478.1"/>
    <property type="molecule type" value="Genomic_DNA"/>
</dbReference>
<dbReference type="AlphaFoldDB" id="A0A410PX10"/>
<evidence type="ECO:0000313" key="2">
    <source>
        <dbReference type="Proteomes" id="UP000287601"/>
    </source>
</evidence>
<sequence length="305" mass="36475">MRNMASILVFEVFMLNEGKTKEFKTIEEQLKILKERGLIIDDEEQALHILLTTNYYRLSAYSLTLRKSNHFYDEITLDNIVELYLFDDNFRSLIMQYTSFIEIAFRTYISYHHSEKYGPLGYILNDNFDNKLLHASFLKELDREISRSDDTFIDHHRKDLNSVYPFWVAIEVTTFGVLSKLFKNLHTDERTYISKKYYKVHREYVENWLQATVLARNISAHGSRFYNRKIRSCPVKLDKKMQGRFDSMSPFAFVFAIYKLLPSNKLRLAFKKELISLFKRYPFAQEKHMGFPENWIKLLEEQTIP</sequence>
<gene>
    <name evidence="1" type="ORF">EQM06_09765</name>
</gene>
<protein>
    <submittedName>
        <fullName evidence="1">Abi family protein</fullName>
    </submittedName>
</protein>
<dbReference type="KEGG" id="amij:EQM06_09765"/>
<organism evidence="1 2">
    <name type="scientific">Aminipila luticellarii</name>
    <dbReference type="NCBI Taxonomy" id="2507160"/>
    <lineage>
        <taxon>Bacteria</taxon>
        <taxon>Bacillati</taxon>
        <taxon>Bacillota</taxon>
        <taxon>Clostridia</taxon>
        <taxon>Peptostreptococcales</taxon>
        <taxon>Anaerovoracaceae</taxon>
        <taxon>Aminipila</taxon>
    </lineage>
</organism>
<keyword evidence="2" id="KW-1185">Reference proteome</keyword>
<evidence type="ECO:0000313" key="1">
    <source>
        <dbReference type="EMBL" id="QAT43478.1"/>
    </source>
</evidence>
<dbReference type="OrthoDB" id="5363652at2"/>
<reference evidence="1 2" key="1">
    <citation type="submission" date="2019-01" db="EMBL/GenBank/DDBJ databases">
        <title>Draft genomes of a novel of Aminipila strains.</title>
        <authorList>
            <person name="Ma S."/>
        </authorList>
    </citation>
    <scope>NUCLEOTIDE SEQUENCE [LARGE SCALE GENOMIC DNA]</scope>
    <source>
        <strain evidence="2">JN-39</strain>
    </source>
</reference>
<name>A0A410PX10_9FIRM</name>
<dbReference type="InterPro" id="IPR011664">
    <property type="entry name" value="Abi_system_AbiD/AbiF-like"/>
</dbReference>